<dbReference type="Gene3D" id="3.30.70.3300">
    <property type="match status" value="1"/>
</dbReference>
<evidence type="ECO:0000256" key="1">
    <source>
        <dbReference type="SAM" id="Coils"/>
    </source>
</evidence>
<feature type="domain" description="Mu Gam/Sipho-Gp157-like" evidence="3">
    <location>
        <begin position="586"/>
        <end position="645"/>
    </location>
</feature>
<gene>
    <name evidence="4" type="ORF">IAC96_08745</name>
</gene>
<organism evidence="4 5">
    <name type="scientific">Candidatus Fimimorpha faecalis</name>
    <dbReference type="NCBI Taxonomy" id="2840824"/>
    <lineage>
        <taxon>Bacteria</taxon>
        <taxon>Bacillati</taxon>
        <taxon>Bacillota</taxon>
        <taxon>Clostridia</taxon>
        <taxon>Eubacteriales</taxon>
        <taxon>Candidatus Fimimorpha</taxon>
    </lineage>
</organism>
<keyword evidence="1" id="KW-0175">Coiled coil</keyword>
<dbReference type="CDD" id="cd00525">
    <property type="entry name" value="AE_Prim_S_like"/>
    <property type="match status" value="1"/>
</dbReference>
<dbReference type="Pfam" id="PF22548">
    <property type="entry name" value="AEP-TOTE"/>
    <property type="match status" value="1"/>
</dbReference>
<comment type="caution">
    <text evidence="4">The sequence shown here is derived from an EMBL/GenBank/DDBJ whole genome shotgun (WGS) entry which is preliminary data.</text>
</comment>
<dbReference type="SUPFAM" id="SSF56747">
    <property type="entry name" value="Prim-pol domain"/>
    <property type="match status" value="1"/>
</dbReference>
<feature type="non-terminal residue" evidence="4">
    <location>
        <position position="1"/>
    </location>
</feature>
<dbReference type="AlphaFoldDB" id="A0A9D1EET5"/>
<name>A0A9D1EET5_9FIRM</name>
<dbReference type="Proteomes" id="UP000824201">
    <property type="component" value="Unassembled WGS sequence"/>
</dbReference>
<reference evidence="4" key="2">
    <citation type="journal article" date="2021" name="PeerJ">
        <title>Extensive microbial diversity within the chicken gut microbiome revealed by metagenomics and culture.</title>
        <authorList>
            <person name="Gilroy R."/>
            <person name="Ravi A."/>
            <person name="Getino M."/>
            <person name="Pursley I."/>
            <person name="Horton D.L."/>
            <person name="Alikhan N.F."/>
            <person name="Baker D."/>
            <person name="Gharbi K."/>
            <person name="Hall N."/>
            <person name="Watson M."/>
            <person name="Adriaenssens E.M."/>
            <person name="Foster-Nyarko E."/>
            <person name="Jarju S."/>
            <person name="Secka A."/>
            <person name="Antonio M."/>
            <person name="Oren A."/>
            <person name="Chaudhuri R.R."/>
            <person name="La Ragione R."/>
            <person name="Hildebrand F."/>
            <person name="Pallen M.J."/>
        </authorList>
    </citation>
    <scope>NUCLEOTIDE SEQUENCE</scope>
    <source>
        <strain evidence="4">ChiW13-3771</strain>
    </source>
</reference>
<proteinExistence type="predicted"/>
<evidence type="ECO:0000259" key="2">
    <source>
        <dbReference type="Pfam" id="PF22548"/>
    </source>
</evidence>
<dbReference type="EMBL" id="DVHN01000112">
    <property type="protein sequence ID" value="HIR89022.1"/>
    <property type="molecule type" value="Genomic_DNA"/>
</dbReference>
<dbReference type="InterPro" id="IPR055034">
    <property type="entry name" value="Mu_Gam-Sipho_Gp157-TOTE"/>
</dbReference>
<evidence type="ECO:0000259" key="3">
    <source>
        <dbReference type="Pfam" id="PF22709"/>
    </source>
</evidence>
<sequence>AEDSEKLYLWMEERDWEKKIRKGMEILGGWEQYYNKKEIPNNLYEYVLVVAQLKKARKAIPNEIRELRWNYDNIHKDIMKYLVSIWEEYERFDMALMEYEQYYETLHLDENRMPYRNEQKVKELLEKFDKIAVQESEENLTELLQLYSDLGCYNKAEQISKRLRNNTKQTINVKVSDFTEAAQVEINLTDKEIERYQELFIGREDTYAVEVLMPDGRRMFENTLQPISEKEIQKHLKGDCTIATYVQRNNGTVKYIVFDVDISKKILLKLGRDEVLFQEYMKKAGKTALQIQAVIRKMGMEAYIENSGYRGYHVWLFLNGWIRTQYANMFQEAVIRQLNLENDINVECFPNRSKVKDGKMGQLIKIPWGIHSRTGRRTQFLDEQLSPYSVQNQLLEKICCFPSEKIKRAAAAFCGEETTEKIKEIPIDETLLENCEENIRIVVESCGLIRYLCNKAKSTGYLSHQERLTLSYVFGHLGEAGKEFIHKIMEYTMNYQYTVTEKFIQKLPAKPISCIKLREQYKQLTAEIGCNCRFKKIKNCYPSPVLHALKESEQEQEDITLPISRTLTKENQKKVYEEINIHKRTEELAGKLVELKKQRRGIEKNIKKQEEELVRIFDQAQINSLEIDMGTLIRRKSDEGYEWSIAL</sequence>
<reference evidence="4" key="1">
    <citation type="submission" date="2020-10" db="EMBL/GenBank/DDBJ databases">
        <authorList>
            <person name="Gilroy R."/>
        </authorList>
    </citation>
    <scope>NUCLEOTIDE SEQUENCE</scope>
    <source>
        <strain evidence="4">ChiW13-3771</strain>
    </source>
</reference>
<feature type="coiled-coil region" evidence="1">
    <location>
        <begin position="585"/>
        <end position="619"/>
    </location>
</feature>
<accession>A0A9D1EET5</accession>
<dbReference type="InterPro" id="IPR054347">
    <property type="entry name" value="TOTE_primase"/>
</dbReference>
<dbReference type="NCBIfam" id="NF040561">
    <property type="entry name" value="PrimPol_Msp"/>
    <property type="match status" value="1"/>
</dbReference>
<dbReference type="Pfam" id="PF22709">
    <property type="entry name" value="Mu_Gam-Sipho_Gp157-TOTE"/>
    <property type="match status" value="1"/>
</dbReference>
<protein>
    <submittedName>
        <fullName evidence="4">Uncharacterized protein</fullName>
    </submittedName>
</protein>
<evidence type="ECO:0000313" key="4">
    <source>
        <dbReference type="EMBL" id="HIR89022.1"/>
    </source>
</evidence>
<feature type="domain" description="TOTE conflict system primase" evidence="2">
    <location>
        <begin position="193"/>
        <end position="407"/>
    </location>
</feature>
<evidence type="ECO:0000313" key="5">
    <source>
        <dbReference type="Proteomes" id="UP000824201"/>
    </source>
</evidence>